<organism evidence="3 4">
    <name type="scientific">Sordaria brevicollis</name>
    <dbReference type="NCBI Taxonomy" id="83679"/>
    <lineage>
        <taxon>Eukaryota</taxon>
        <taxon>Fungi</taxon>
        <taxon>Dikarya</taxon>
        <taxon>Ascomycota</taxon>
        <taxon>Pezizomycotina</taxon>
        <taxon>Sordariomycetes</taxon>
        <taxon>Sordariomycetidae</taxon>
        <taxon>Sordariales</taxon>
        <taxon>Sordariaceae</taxon>
        <taxon>Sordaria</taxon>
    </lineage>
</organism>
<protein>
    <submittedName>
        <fullName evidence="3">Uncharacterized protein</fullName>
    </submittedName>
</protein>
<gene>
    <name evidence="3" type="ORF">B0T20DRAFT_232994</name>
</gene>
<feature type="region of interest" description="Disordered" evidence="2">
    <location>
        <begin position="140"/>
        <end position="189"/>
    </location>
</feature>
<name>A0AAE0UBB2_SORBR</name>
<evidence type="ECO:0000256" key="2">
    <source>
        <dbReference type="SAM" id="MobiDB-lite"/>
    </source>
</evidence>
<dbReference type="Proteomes" id="UP001281003">
    <property type="component" value="Unassembled WGS sequence"/>
</dbReference>
<comment type="caution">
    <text evidence="3">The sequence shown here is derived from an EMBL/GenBank/DDBJ whole genome shotgun (WGS) entry which is preliminary data.</text>
</comment>
<evidence type="ECO:0000313" key="4">
    <source>
        <dbReference type="Proteomes" id="UP001281003"/>
    </source>
</evidence>
<feature type="region of interest" description="Disordered" evidence="2">
    <location>
        <begin position="1"/>
        <end position="68"/>
    </location>
</feature>
<feature type="compositionally biased region" description="Basic and acidic residues" evidence="2">
    <location>
        <begin position="165"/>
        <end position="183"/>
    </location>
</feature>
<keyword evidence="4" id="KW-1185">Reference proteome</keyword>
<evidence type="ECO:0000256" key="1">
    <source>
        <dbReference type="SAM" id="Coils"/>
    </source>
</evidence>
<keyword evidence="1" id="KW-0175">Coiled coil</keyword>
<feature type="compositionally biased region" description="Polar residues" evidence="2">
    <location>
        <begin position="1"/>
        <end position="18"/>
    </location>
</feature>
<dbReference type="AlphaFoldDB" id="A0AAE0UBB2"/>
<sequence length="628" mass="71852">MPGRQSSGQGPPNVSSSWRMVEGGENDSFDTSLMPDDYDGNDMILSSQSDHSHIDGSQPFSMDGSQPFSIGGSQDESLESFLHRAEDDEQVIMRTPFRPSIPQSVRQASRENMRHRTQPTPQEFYMPMVDVDSRLMDSRRSSTRSSMTVRQFPPSLPGLRQRQIHHSDRRGLTASVDHHHSSGDETEINESVLERMEDLKRSRTPKQQQAPVVKGFFERFFDSAPDAVFNTLSWAFGVVGMAFRFAQKPIAILVSVYLLFGLLSMVQNMATQSLYTALSPVCRIPGSRWLNLPFCVDTTSTPKTHTHIQFDPIIEVQDRFEGVLEKAAESASLPLEMKRSELAIRDLRTMVRYSQLHGKEQLILEFDGYIDAASSATWDLQRFNTKVGSTIDSIISVNRWTSRYIDELSDDMEHRGIIGEWWDWVFSPFQPSTYTERKLLDQYIDHTIRVSDKIANLIREAQAVLVTLQRAEDHLEIIFDFVTRTQEHIQAKKEEVFWQLWTYIGIKSGNRKSYNNQLALLRKVEDQRSEAVKQVSELIVELQNIQASLNGLRDRVGEPEVARDAGLDIPLYVHVETIDRGVERLESARNKIRDVENERVREALARGKEELPELEAKAYNKRFPGLGW</sequence>
<feature type="coiled-coil region" evidence="1">
    <location>
        <begin position="521"/>
        <end position="617"/>
    </location>
</feature>
<evidence type="ECO:0000313" key="3">
    <source>
        <dbReference type="EMBL" id="KAK3397838.1"/>
    </source>
</evidence>
<reference evidence="3" key="1">
    <citation type="journal article" date="2023" name="Mol. Phylogenet. Evol.">
        <title>Genome-scale phylogeny and comparative genomics of the fungal order Sordariales.</title>
        <authorList>
            <person name="Hensen N."/>
            <person name="Bonometti L."/>
            <person name="Westerberg I."/>
            <person name="Brannstrom I.O."/>
            <person name="Guillou S."/>
            <person name="Cros-Aarteil S."/>
            <person name="Calhoun S."/>
            <person name="Haridas S."/>
            <person name="Kuo A."/>
            <person name="Mondo S."/>
            <person name="Pangilinan J."/>
            <person name="Riley R."/>
            <person name="LaButti K."/>
            <person name="Andreopoulos B."/>
            <person name="Lipzen A."/>
            <person name="Chen C."/>
            <person name="Yan M."/>
            <person name="Daum C."/>
            <person name="Ng V."/>
            <person name="Clum A."/>
            <person name="Steindorff A."/>
            <person name="Ohm R.A."/>
            <person name="Martin F."/>
            <person name="Silar P."/>
            <person name="Natvig D.O."/>
            <person name="Lalanne C."/>
            <person name="Gautier V."/>
            <person name="Ament-Velasquez S.L."/>
            <person name="Kruys A."/>
            <person name="Hutchinson M.I."/>
            <person name="Powell A.J."/>
            <person name="Barry K."/>
            <person name="Miller A.N."/>
            <person name="Grigoriev I.V."/>
            <person name="Debuchy R."/>
            <person name="Gladieux P."/>
            <person name="Hiltunen Thoren M."/>
            <person name="Johannesson H."/>
        </authorList>
    </citation>
    <scope>NUCLEOTIDE SEQUENCE</scope>
    <source>
        <strain evidence="3">FGSC 1904</strain>
    </source>
</reference>
<proteinExistence type="predicted"/>
<accession>A0AAE0UBB2</accession>
<dbReference type="EMBL" id="JAUTDP010000007">
    <property type="protein sequence ID" value="KAK3397838.1"/>
    <property type="molecule type" value="Genomic_DNA"/>
</dbReference>
<feature type="compositionally biased region" description="Polar residues" evidence="2">
    <location>
        <begin position="58"/>
        <end position="68"/>
    </location>
</feature>
<reference evidence="3" key="2">
    <citation type="submission" date="2023-07" db="EMBL/GenBank/DDBJ databases">
        <authorList>
            <consortium name="Lawrence Berkeley National Laboratory"/>
            <person name="Haridas S."/>
            <person name="Hensen N."/>
            <person name="Bonometti L."/>
            <person name="Westerberg I."/>
            <person name="Brannstrom I.O."/>
            <person name="Guillou S."/>
            <person name="Cros-Aarteil S."/>
            <person name="Calhoun S."/>
            <person name="Kuo A."/>
            <person name="Mondo S."/>
            <person name="Pangilinan J."/>
            <person name="Riley R."/>
            <person name="LaButti K."/>
            <person name="Andreopoulos B."/>
            <person name="Lipzen A."/>
            <person name="Chen C."/>
            <person name="Yanf M."/>
            <person name="Daum C."/>
            <person name="Ng V."/>
            <person name="Clum A."/>
            <person name="Steindorff A."/>
            <person name="Ohm R."/>
            <person name="Martin F."/>
            <person name="Silar P."/>
            <person name="Natvig D."/>
            <person name="Lalanne C."/>
            <person name="Gautier V."/>
            <person name="Ament-velasquez S.L."/>
            <person name="Kruys A."/>
            <person name="Hutchinson M.I."/>
            <person name="Powell A.J."/>
            <person name="Barry K."/>
            <person name="Miller A.N."/>
            <person name="Grigoriev I.V."/>
            <person name="Debuchy R."/>
            <person name="Gladieux P."/>
            <person name="Thoren M.H."/>
            <person name="Johannesson H."/>
        </authorList>
    </citation>
    <scope>NUCLEOTIDE SEQUENCE</scope>
    <source>
        <strain evidence="3">FGSC 1904</strain>
    </source>
</reference>